<feature type="transmembrane region" description="Helical" evidence="6">
    <location>
        <begin position="348"/>
        <end position="369"/>
    </location>
</feature>
<feature type="transmembrane region" description="Helical" evidence="6">
    <location>
        <begin position="318"/>
        <end position="336"/>
    </location>
</feature>
<evidence type="ECO:0000256" key="6">
    <source>
        <dbReference type="SAM" id="Phobius"/>
    </source>
</evidence>
<evidence type="ECO:0000256" key="2">
    <source>
        <dbReference type="ARBA" id="ARBA00022475"/>
    </source>
</evidence>
<dbReference type="Pfam" id="PF07690">
    <property type="entry name" value="MFS_1"/>
    <property type="match status" value="1"/>
</dbReference>
<comment type="caution">
    <text evidence="8">The sequence shown here is derived from an EMBL/GenBank/DDBJ whole genome shotgun (WGS) entry which is preliminary data.</text>
</comment>
<dbReference type="InterPro" id="IPR036259">
    <property type="entry name" value="MFS_trans_sf"/>
</dbReference>
<organism evidence="8 9">
    <name type="scientific">Reyranella aquatilis</name>
    <dbReference type="NCBI Taxonomy" id="2035356"/>
    <lineage>
        <taxon>Bacteria</taxon>
        <taxon>Pseudomonadati</taxon>
        <taxon>Pseudomonadota</taxon>
        <taxon>Alphaproteobacteria</taxon>
        <taxon>Hyphomicrobiales</taxon>
        <taxon>Reyranellaceae</taxon>
        <taxon>Reyranella</taxon>
    </lineage>
</organism>
<dbReference type="InterPro" id="IPR011701">
    <property type="entry name" value="MFS"/>
</dbReference>
<dbReference type="EMBL" id="JAJISD010000002">
    <property type="protein sequence ID" value="MCC8428868.1"/>
    <property type="molecule type" value="Genomic_DNA"/>
</dbReference>
<proteinExistence type="predicted"/>
<evidence type="ECO:0000256" key="1">
    <source>
        <dbReference type="ARBA" id="ARBA00004651"/>
    </source>
</evidence>
<evidence type="ECO:0000256" key="4">
    <source>
        <dbReference type="ARBA" id="ARBA00022989"/>
    </source>
</evidence>
<dbReference type="Gene3D" id="1.20.1250.20">
    <property type="entry name" value="MFS general substrate transporter like domains"/>
    <property type="match status" value="1"/>
</dbReference>
<sequence length="412" mass="42474">MPSPAAPPRPAPDSAPPTAPTIAIVLLSVAAFASAANMRVIDPLLVQLSAAFGVTVGAASIAATAFLFANGVFVLVHGPFGDRYGKMPVVAIACVGAALCCLLSAVSGSLAMLTLARFLTGVTGSAIIPLAIAWVGDNVGYEKRQATLARFLTGQTLGLMTGSALGGAIGDWLGWRSVFWVLAAIYVLAGSALFLVMRARPDIARPGERAAGSMIGQMLGVLKRPWARTVILVVALEGGVFWGAFTFVGADLHQRFDLGFAAIGLAVAAFGAGGFVYVTVAHHLVRILGERGLCTWGGTGLGIAFAAMALAPTAEVEFAAIVLSGVSFYMLHNTLQTNGTQMAPEVRGAGMALFALCLFVGQAVGVPIAAPIVDRWGAPPVFWVAAIVLPLLAFWFSAAIGRRAQLTGETRA</sequence>
<keyword evidence="2" id="KW-1003">Cell membrane</keyword>
<keyword evidence="4 6" id="KW-1133">Transmembrane helix</keyword>
<feature type="transmembrane region" description="Helical" evidence="6">
    <location>
        <begin position="175"/>
        <end position="196"/>
    </location>
</feature>
<keyword evidence="3 6" id="KW-0812">Transmembrane</keyword>
<dbReference type="CDD" id="cd17324">
    <property type="entry name" value="MFS_NepI_like"/>
    <property type="match status" value="1"/>
</dbReference>
<gene>
    <name evidence="8" type="ORF">LJ725_07830</name>
</gene>
<dbReference type="PANTHER" id="PTHR43124">
    <property type="entry name" value="PURINE EFFLUX PUMP PBUE"/>
    <property type="match status" value="1"/>
</dbReference>
<feature type="transmembrane region" description="Helical" evidence="6">
    <location>
        <begin position="293"/>
        <end position="312"/>
    </location>
</feature>
<keyword evidence="5 6" id="KW-0472">Membrane</keyword>
<dbReference type="SUPFAM" id="SSF103473">
    <property type="entry name" value="MFS general substrate transporter"/>
    <property type="match status" value="1"/>
</dbReference>
<evidence type="ECO:0000256" key="3">
    <source>
        <dbReference type="ARBA" id="ARBA00022692"/>
    </source>
</evidence>
<evidence type="ECO:0000259" key="7">
    <source>
        <dbReference type="PROSITE" id="PS50850"/>
    </source>
</evidence>
<dbReference type="InterPro" id="IPR050189">
    <property type="entry name" value="MFS_Efflux_Transporters"/>
</dbReference>
<feature type="transmembrane region" description="Helical" evidence="6">
    <location>
        <begin position="118"/>
        <end position="136"/>
    </location>
</feature>
<reference evidence="8 9" key="1">
    <citation type="submission" date="2021-11" db="EMBL/GenBank/DDBJ databases">
        <authorList>
            <person name="Lee D.-H."/>
            <person name="Kim S.-B."/>
        </authorList>
    </citation>
    <scope>NUCLEOTIDE SEQUENCE [LARGE SCALE GENOMIC DNA]</scope>
    <source>
        <strain evidence="8 9">KCTC 52223</strain>
    </source>
</reference>
<evidence type="ECO:0000313" key="8">
    <source>
        <dbReference type="EMBL" id="MCC8428868.1"/>
    </source>
</evidence>
<evidence type="ECO:0000256" key="5">
    <source>
        <dbReference type="ARBA" id="ARBA00023136"/>
    </source>
</evidence>
<dbReference type="InterPro" id="IPR020846">
    <property type="entry name" value="MFS_dom"/>
</dbReference>
<protein>
    <submittedName>
        <fullName evidence="8">MFS transporter</fullName>
    </submittedName>
</protein>
<feature type="transmembrane region" description="Helical" evidence="6">
    <location>
        <begin position="88"/>
        <end position="112"/>
    </location>
</feature>
<feature type="transmembrane region" description="Helical" evidence="6">
    <location>
        <begin position="21"/>
        <end position="38"/>
    </location>
</feature>
<dbReference type="Proteomes" id="UP001198862">
    <property type="component" value="Unassembled WGS sequence"/>
</dbReference>
<dbReference type="PROSITE" id="PS50850">
    <property type="entry name" value="MFS"/>
    <property type="match status" value="1"/>
</dbReference>
<feature type="transmembrane region" description="Helical" evidence="6">
    <location>
        <begin position="50"/>
        <end position="76"/>
    </location>
</feature>
<feature type="transmembrane region" description="Helical" evidence="6">
    <location>
        <begin position="381"/>
        <end position="401"/>
    </location>
</feature>
<feature type="transmembrane region" description="Helical" evidence="6">
    <location>
        <begin position="260"/>
        <end position="281"/>
    </location>
</feature>
<keyword evidence="9" id="KW-1185">Reference proteome</keyword>
<accession>A0ABS8KT91</accession>
<dbReference type="PANTHER" id="PTHR43124:SF3">
    <property type="entry name" value="CHLORAMPHENICOL EFFLUX PUMP RV0191"/>
    <property type="match status" value="1"/>
</dbReference>
<evidence type="ECO:0000313" key="9">
    <source>
        <dbReference type="Proteomes" id="UP001198862"/>
    </source>
</evidence>
<comment type="subcellular location">
    <subcellularLocation>
        <location evidence="1">Cell membrane</location>
        <topology evidence="1">Multi-pass membrane protein</topology>
    </subcellularLocation>
</comment>
<name>A0ABS8KT91_9HYPH</name>
<feature type="domain" description="Major facilitator superfamily (MFS) profile" evidence="7">
    <location>
        <begin position="23"/>
        <end position="404"/>
    </location>
</feature>
<feature type="transmembrane region" description="Helical" evidence="6">
    <location>
        <begin position="226"/>
        <end position="248"/>
    </location>
</feature>